<evidence type="ECO:0000313" key="3">
    <source>
        <dbReference type="Proteomes" id="UP000196435"/>
    </source>
</evidence>
<feature type="transmembrane region" description="Helical" evidence="1">
    <location>
        <begin position="89"/>
        <end position="109"/>
    </location>
</feature>
<feature type="transmembrane region" description="Helical" evidence="1">
    <location>
        <begin position="49"/>
        <end position="68"/>
    </location>
</feature>
<name>A0A1N6MUU4_9GAMM</name>
<evidence type="ECO:0000256" key="1">
    <source>
        <dbReference type="SAM" id="Phobius"/>
    </source>
</evidence>
<protein>
    <submittedName>
        <fullName evidence="2">Uncharacterized protein</fullName>
    </submittedName>
</protein>
<evidence type="ECO:0000313" key="2">
    <source>
        <dbReference type="EMBL" id="SIP72509.1"/>
    </source>
</evidence>
<accession>A0A1N6MUU4</accession>
<sequence>MNIKSIYRRALDKINLFSKEITTFNLFTTYIFFVAIFKLENPILEYIDYIFSTILLVCFINVNMKVVNTFNSLIKKTSIKEDTSLSGRVFSLSILFFIGLFILFLFYFFSGMIKYDFSLKLFLLIFMSTTVYLIVKIINQDK</sequence>
<keyword evidence="1" id="KW-1133">Transmembrane helix</keyword>
<dbReference type="AlphaFoldDB" id="A0A1N6MUU4"/>
<dbReference type="EMBL" id="FTLG01000061">
    <property type="protein sequence ID" value="SIP72509.1"/>
    <property type="molecule type" value="Genomic_DNA"/>
</dbReference>
<proteinExistence type="predicted"/>
<keyword evidence="1" id="KW-0812">Transmembrane</keyword>
<organism evidence="2 3">
    <name type="scientific">Xenorhabdus innexi</name>
    <dbReference type="NCBI Taxonomy" id="290109"/>
    <lineage>
        <taxon>Bacteria</taxon>
        <taxon>Pseudomonadati</taxon>
        <taxon>Pseudomonadota</taxon>
        <taxon>Gammaproteobacteria</taxon>
        <taxon>Enterobacterales</taxon>
        <taxon>Morganellaceae</taxon>
        <taxon>Xenorhabdus</taxon>
    </lineage>
</organism>
<gene>
    <name evidence="2" type="ORF">XIS1_1530006</name>
</gene>
<dbReference type="Proteomes" id="UP000196435">
    <property type="component" value="Unassembled WGS sequence"/>
</dbReference>
<feature type="transmembrane region" description="Helical" evidence="1">
    <location>
        <begin position="21"/>
        <end position="37"/>
    </location>
</feature>
<feature type="transmembrane region" description="Helical" evidence="1">
    <location>
        <begin position="121"/>
        <end position="138"/>
    </location>
</feature>
<reference evidence="3" key="1">
    <citation type="submission" date="2016-12" db="EMBL/GenBank/DDBJ databases">
        <authorList>
            <person name="Gaudriault S."/>
        </authorList>
    </citation>
    <scope>NUCLEOTIDE SEQUENCE [LARGE SCALE GENOMIC DNA]</scope>
    <source>
        <strain evidence="3">HGB1681 (deposited as PTA-6826 in the American Type Culture Collection)</strain>
    </source>
</reference>
<keyword evidence="1" id="KW-0472">Membrane</keyword>